<protein>
    <recommendedName>
        <fullName evidence="2">CBM2 domain-containing protein</fullName>
    </recommendedName>
</protein>
<dbReference type="Proteomes" id="UP000643165">
    <property type="component" value="Unassembled WGS sequence"/>
</dbReference>
<evidence type="ECO:0000256" key="1">
    <source>
        <dbReference type="SAM" id="MobiDB-lite"/>
    </source>
</evidence>
<accession>A0ABQ4IRT6</accession>
<dbReference type="SUPFAM" id="SSF49384">
    <property type="entry name" value="Carbohydrate-binding domain"/>
    <property type="match status" value="1"/>
</dbReference>
<dbReference type="Pfam" id="PF00553">
    <property type="entry name" value="CBM_2"/>
    <property type="match status" value="1"/>
</dbReference>
<dbReference type="PANTHER" id="PTHR40050:SF1">
    <property type="entry name" value="INNER SPORE COAT PROTEIN H"/>
    <property type="match status" value="1"/>
</dbReference>
<dbReference type="SMART" id="SM00637">
    <property type="entry name" value="CBD_II"/>
    <property type="match status" value="1"/>
</dbReference>
<dbReference type="PANTHER" id="PTHR40050">
    <property type="entry name" value="INNER SPORE COAT PROTEIN H"/>
    <property type="match status" value="1"/>
</dbReference>
<dbReference type="Pfam" id="PF08757">
    <property type="entry name" value="CotH"/>
    <property type="match status" value="1"/>
</dbReference>
<feature type="region of interest" description="Disordered" evidence="1">
    <location>
        <begin position="575"/>
        <end position="628"/>
    </location>
</feature>
<proteinExistence type="predicted"/>
<sequence length="722" mass="77728">MRLTDRSADTSAATLRIAGIAAVAVLVAGILVPSPAPAGAEPIADTSTSSSSQVDRTAGSNTAADAAAAAAAAEDLVGDIGFSVPSGTFSGEVSVSLTTTVSGAQIRYTTNGSLPNAQSPLYSGSALRFTRTTELRAQAFVGQTASGAPGTAMYVARNTSNAHDLPVILIDSYGAGRPGREEYLDASTMIFEPNGGSTSLATAPAVATRAGFRLRGQSSAMFDKTPFRLEFWDNDDDDADYPVLGMPADSDWVLRGPFSDKSLIRDAFVYDLGRQMGLPAPRYAFAEFYLNTDAGPVGSDDYMGVYMIVETIKNSKNRLDLKKLRSDDLTLPRITGGYIWKFEWMAAEEPTLPCTGPAASCWNYLEVADPSPLQPEQRDWLRNHIQEFHNVLRAPNFADPVSGYRAYIDVGSFIDQLIINELSREMDSYIRSAYFYKDRDTKIFAGPLWDYDLSFGVGGFFQNDQTAGWQYQQIRQPLANDWYTQLMRDPAFVNEVRLRWQTLRRGLLSDASLQSRINTLSTPLTAAAQRNFQRWPNLSTRMVGPFITPTSPTWQGQVQFMRDWMLRRAAWLDSTAGWGGSTTPPPTTPPPTTPPPTTPPPTTPPPTTPPPTVPPPTTPPPTGSGCTATYTVTNQWSGGFQGEVRVTAGGSAIRGWTVTWTYPAGQAVTQAWNATVTSQGSTVTARNVSYNGSLAAGASTTFGFLGSATGTPGTPTPTCTAN</sequence>
<comment type="caution">
    <text evidence="3">The sequence shown here is derived from an EMBL/GenBank/DDBJ whole genome shotgun (WGS) entry which is preliminary data.</text>
</comment>
<evidence type="ECO:0000313" key="4">
    <source>
        <dbReference type="Proteomes" id="UP000643165"/>
    </source>
</evidence>
<dbReference type="InterPro" id="IPR012291">
    <property type="entry name" value="CBM2_carb-bd_dom_sf"/>
</dbReference>
<dbReference type="InterPro" id="IPR001919">
    <property type="entry name" value="CBD2"/>
</dbReference>
<reference evidence="3 4" key="1">
    <citation type="submission" date="2021-01" db="EMBL/GenBank/DDBJ databases">
        <title>Whole genome shotgun sequence of Verrucosispora lutea NBRC 106530.</title>
        <authorList>
            <person name="Komaki H."/>
            <person name="Tamura T."/>
        </authorList>
    </citation>
    <scope>NUCLEOTIDE SEQUENCE [LARGE SCALE GENOMIC DNA]</scope>
    <source>
        <strain evidence="3 4">NBRC 106530</strain>
    </source>
</reference>
<dbReference type="Gene3D" id="2.60.40.290">
    <property type="match status" value="1"/>
</dbReference>
<feature type="compositionally biased region" description="Pro residues" evidence="1">
    <location>
        <begin position="583"/>
        <end position="622"/>
    </location>
</feature>
<dbReference type="PROSITE" id="PS51173">
    <property type="entry name" value="CBM2"/>
    <property type="match status" value="1"/>
</dbReference>
<dbReference type="EMBL" id="BOPB01000005">
    <property type="protein sequence ID" value="GIJ20617.1"/>
    <property type="molecule type" value="Genomic_DNA"/>
</dbReference>
<name>A0ABQ4IRT6_9ACTN</name>
<gene>
    <name evidence="3" type="ORF">Vlu01_12410</name>
</gene>
<dbReference type="InterPro" id="IPR014867">
    <property type="entry name" value="Spore_coat_CotH_CotH2/3/7"/>
</dbReference>
<feature type="compositionally biased region" description="Polar residues" evidence="1">
    <location>
        <begin position="45"/>
        <end position="59"/>
    </location>
</feature>
<dbReference type="RefSeq" id="WP_239095726.1">
    <property type="nucleotide sequence ID" value="NZ_BOPB01000005.1"/>
</dbReference>
<evidence type="ECO:0000313" key="3">
    <source>
        <dbReference type="EMBL" id="GIJ20617.1"/>
    </source>
</evidence>
<feature type="domain" description="CBM2" evidence="2">
    <location>
        <begin position="619"/>
        <end position="722"/>
    </location>
</feature>
<dbReference type="InterPro" id="IPR008965">
    <property type="entry name" value="CBM2/CBM3_carb-bd_dom_sf"/>
</dbReference>
<evidence type="ECO:0000259" key="2">
    <source>
        <dbReference type="PROSITE" id="PS51173"/>
    </source>
</evidence>
<feature type="region of interest" description="Disordered" evidence="1">
    <location>
        <begin position="40"/>
        <end position="59"/>
    </location>
</feature>
<organism evidence="3 4">
    <name type="scientific">Micromonospora lutea</name>
    <dbReference type="NCBI Taxonomy" id="419825"/>
    <lineage>
        <taxon>Bacteria</taxon>
        <taxon>Bacillati</taxon>
        <taxon>Actinomycetota</taxon>
        <taxon>Actinomycetes</taxon>
        <taxon>Micromonosporales</taxon>
        <taxon>Micromonosporaceae</taxon>
        <taxon>Micromonospora</taxon>
    </lineage>
</organism>
<keyword evidence="4" id="KW-1185">Reference proteome</keyword>
<dbReference type="InterPro" id="IPR059177">
    <property type="entry name" value="GH29D-like_dom"/>
</dbReference>
<dbReference type="Pfam" id="PF13290">
    <property type="entry name" value="CHB_HEX_C_1"/>
    <property type="match status" value="1"/>
</dbReference>